<accession>A0AAV0HQW5</accession>
<organism evidence="9 10">
    <name type="scientific">Linum tenue</name>
    <dbReference type="NCBI Taxonomy" id="586396"/>
    <lineage>
        <taxon>Eukaryota</taxon>
        <taxon>Viridiplantae</taxon>
        <taxon>Streptophyta</taxon>
        <taxon>Embryophyta</taxon>
        <taxon>Tracheophyta</taxon>
        <taxon>Spermatophyta</taxon>
        <taxon>Magnoliopsida</taxon>
        <taxon>eudicotyledons</taxon>
        <taxon>Gunneridae</taxon>
        <taxon>Pentapetalae</taxon>
        <taxon>rosids</taxon>
        <taxon>fabids</taxon>
        <taxon>Malpighiales</taxon>
        <taxon>Linaceae</taxon>
        <taxon>Linum</taxon>
    </lineage>
</organism>
<evidence type="ECO:0000313" key="9">
    <source>
        <dbReference type="EMBL" id="CAI0387318.1"/>
    </source>
</evidence>
<dbReference type="InterPro" id="IPR051372">
    <property type="entry name" value="CWC21"/>
</dbReference>
<dbReference type="Proteomes" id="UP001154282">
    <property type="component" value="Unassembled WGS sequence"/>
</dbReference>
<feature type="compositionally biased region" description="Basic and acidic residues" evidence="7">
    <location>
        <begin position="448"/>
        <end position="459"/>
    </location>
</feature>
<evidence type="ECO:0000256" key="7">
    <source>
        <dbReference type="SAM" id="MobiDB-lite"/>
    </source>
</evidence>
<dbReference type="PANTHER" id="PTHR36562">
    <property type="entry name" value="SERINE/ARGININE REPETITIVE MATRIX 2"/>
    <property type="match status" value="1"/>
</dbReference>
<name>A0AAV0HQW5_9ROSI</name>
<dbReference type="GO" id="GO:0005681">
    <property type="term" value="C:spliceosomal complex"/>
    <property type="evidence" value="ECO:0007669"/>
    <property type="project" value="UniProtKB-KW"/>
</dbReference>
<feature type="compositionally biased region" description="Basic and acidic residues" evidence="7">
    <location>
        <begin position="554"/>
        <end position="648"/>
    </location>
</feature>
<dbReference type="GO" id="GO:0008380">
    <property type="term" value="P:RNA splicing"/>
    <property type="evidence" value="ECO:0007669"/>
    <property type="project" value="UniProtKB-KW"/>
</dbReference>
<evidence type="ECO:0000256" key="3">
    <source>
        <dbReference type="ARBA" id="ARBA00022664"/>
    </source>
</evidence>
<dbReference type="PANTHER" id="PTHR36562:SF5">
    <property type="entry name" value="SERINE_ARGININE REPETITIVE MATRIX 2"/>
    <property type="match status" value="1"/>
</dbReference>
<keyword evidence="5" id="KW-0508">mRNA splicing</keyword>
<dbReference type="GO" id="GO:0006397">
    <property type="term" value="P:mRNA processing"/>
    <property type="evidence" value="ECO:0007669"/>
    <property type="project" value="UniProtKB-KW"/>
</dbReference>
<evidence type="ECO:0000256" key="5">
    <source>
        <dbReference type="ARBA" id="ARBA00023187"/>
    </source>
</evidence>
<dbReference type="InterPro" id="IPR013170">
    <property type="entry name" value="mRNA_splic_Cwf21_dom"/>
</dbReference>
<feature type="compositionally biased region" description="Basic and acidic residues" evidence="7">
    <location>
        <begin position="846"/>
        <end position="879"/>
    </location>
</feature>
<feature type="compositionally biased region" description="Basic residues" evidence="7">
    <location>
        <begin position="320"/>
        <end position="335"/>
    </location>
</feature>
<feature type="compositionally biased region" description="Basic and acidic residues" evidence="7">
    <location>
        <begin position="658"/>
        <end position="838"/>
    </location>
</feature>
<feature type="region of interest" description="Disordered" evidence="7">
    <location>
        <begin position="143"/>
        <end position="179"/>
    </location>
</feature>
<feature type="compositionally biased region" description="Basic residues" evidence="7">
    <location>
        <begin position="383"/>
        <end position="401"/>
    </location>
</feature>
<feature type="domain" description="CWF21" evidence="8">
    <location>
        <begin position="58"/>
        <end position="100"/>
    </location>
</feature>
<gene>
    <name evidence="9" type="ORF">LITE_LOCUS5412</name>
</gene>
<feature type="compositionally biased region" description="Basic and acidic residues" evidence="7">
    <location>
        <begin position="510"/>
        <end position="545"/>
    </location>
</feature>
<feature type="compositionally biased region" description="Basic and acidic residues" evidence="7">
    <location>
        <begin position="336"/>
        <end position="360"/>
    </location>
</feature>
<evidence type="ECO:0000256" key="2">
    <source>
        <dbReference type="ARBA" id="ARBA00005954"/>
    </source>
</evidence>
<dbReference type="CDD" id="cd21373">
    <property type="entry name" value="cwf21_SRRM2-like"/>
    <property type="match status" value="1"/>
</dbReference>
<dbReference type="Pfam" id="PF08312">
    <property type="entry name" value="cwf21"/>
    <property type="match status" value="1"/>
</dbReference>
<evidence type="ECO:0000259" key="8">
    <source>
        <dbReference type="Pfam" id="PF08312"/>
    </source>
</evidence>
<keyword evidence="10" id="KW-1185">Reference proteome</keyword>
<comment type="similarity">
    <text evidence="2">Belongs to the CWC21 family.</text>
</comment>
<feature type="region of interest" description="Disordered" evidence="7">
    <location>
        <begin position="98"/>
        <end position="117"/>
    </location>
</feature>
<keyword evidence="6" id="KW-0539">Nucleus</keyword>
<protein>
    <recommendedName>
        <fullName evidence="8">CWF21 domain-containing protein</fullName>
    </recommendedName>
</protein>
<feature type="compositionally biased region" description="Basic and acidic residues" evidence="7">
    <location>
        <begin position="287"/>
        <end position="309"/>
    </location>
</feature>
<feature type="compositionally biased region" description="Basic and acidic residues" evidence="7">
    <location>
        <begin position="169"/>
        <end position="179"/>
    </location>
</feature>
<keyword evidence="3" id="KW-0507">mRNA processing</keyword>
<dbReference type="EMBL" id="CAMGYJ010000002">
    <property type="protein sequence ID" value="CAI0387318.1"/>
    <property type="molecule type" value="Genomic_DNA"/>
</dbReference>
<comment type="subcellular location">
    <subcellularLocation>
        <location evidence="1">Nucleus</location>
    </subcellularLocation>
</comment>
<sequence>MYNGIGLQTARGSGTNGYIQTNRFFVRPRTDKVAHASRGFDEDQGTAGISKKPNKDILEHDRKRQIQLKLVVLEDKLIEQGYTDAEIAEKMEEARKTLEAASASEGSGGPTSLISGDAKISNTQSHQVAARKERQMETLRAALGIQSTDPNKDVADLSDDGPFAGGKNDGSKWIKKPEHAFLDRDFKLKKDAAEDLDIEKRAAGAAKSRKKADEADEAGQDRMAKAKKKRRRHGSESDISSNAEEGEVTRGKHRKVRRGSSAADSDSDYGKKNRVSKKHRKGRRHRKDSDDSDSGHDTESDDGKKKNSDYTDSDSDYGKKNRVSKKHRKGRRHRKDSYDSESGHDTDSDDGKKIFSDKHTTGKHGRKRDDSSYDDDTDSDNAKKKKKPKKNGIPRKPKKIRSGSESDDSSADDSEGDDGKNNPKVQSEKRRKSQRWHDIDSDSDSESEPSRHRLEETRQHAKTRRRHDSDDDSDADVSAKRKNTLKALKGSSDGNQRREKKILGAGVHLKNRDSDVDNESGLEKHIERRRESAKNGDREHRRESTKNGADYDSASDRSDDKKVRTKNNEKHFDGMREGKRDLDLGKQTVRRETGRGKKDNTVEEELDSKLYRDKDDFGHDRYSRSLKSRDGISEKVGDAERTECKGDESPYGSQSRQRYREGHGRENKGYREERDRYKKDSKEEGGRDRSHTREERESDPDIVRKELGRDDWNAREERGRDKQDPREEHLSGRRDFGEEHGREKRDFVKEHGSGKRGAREDRQSDKRDIREERGRDTRENRDSRDIREERGRDKRHAGKEEDGHRTRRNDKVEQDGEKRKSFTDNDDVQKHGTRRQEREEEGQQQSKDDRVVSSKRARYDDDPHHEYDRRRDNRRDYRD</sequence>
<dbReference type="AlphaFoldDB" id="A0AAV0HQW5"/>
<feature type="region of interest" description="Disordered" evidence="7">
    <location>
        <begin position="201"/>
        <end position="879"/>
    </location>
</feature>
<reference evidence="9" key="1">
    <citation type="submission" date="2022-08" db="EMBL/GenBank/DDBJ databases">
        <authorList>
            <person name="Gutierrez-Valencia J."/>
        </authorList>
    </citation>
    <scope>NUCLEOTIDE SEQUENCE</scope>
</reference>
<evidence type="ECO:0000256" key="1">
    <source>
        <dbReference type="ARBA" id="ARBA00004123"/>
    </source>
</evidence>
<feature type="compositionally biased region" description="Basic residues" evidence="7">
    <location>
        <begin position="272"/>
        <end position="286"/>
    </location>
</feature>
<keyword evidence="4" id="KW-0747">Spliceosome</keyword>
<evidence type="ECO:0000256" key="4">
    <source>
        <dbReference type="ARBA" id="ARBA00022728"/>
    </source>
</evidence>
<proteinExistence type="inferred from homology"/>
<feature type="compositionally biased region" description="Acidic residues" evidence="7">
    <location>
        <begin position="405"/>
        <end position="416"/>
    </location>
</feature>
<evidence type="ECO:0000256" key="6">
    <source>
        <dbReference type="ARBA" id="ARBA00023242"/>
    </source>
</evidence>
<comment type="caution">
    <text evidence="9">The sequence shown here is derived from an EMBL/GenBank/DDBJ whole genome shotgun (WGS) entry which is preliminary data.</text>
</comment>
<evidence type="ECO:0000313" key="10">
    <source>
        <dbReference type="Proteomes" id="UP001154282"/>
    </source>
</evidence>